<feature type="domain" description="Mannose-6-phosphate isomerase type II C-terminal" evidence="1">
    <location>
        <begin position="6"/>
        <end position="108"/>
    </location>
</feature>
<dbReference type="GO" id="GO:0005976">
    <property type="term" value="P:polysaccharide metabolic process"/>
    <property type="evidence" value="ECO:0007669"/>
    <property type="project" value="InterPro"/>
</dbReference>
<evidence type="ECO:0000259" key="1">
    <source>
        <dbReference type="Pfam" id="PF01050"/>
    </source>
</evidence>
<dbReference type="SUPFAM" id="SSF51182">
    <property type="entry name" value="RmlC-like cupins"/>
    <property type="match status" value="1"/>
</dbReference>
<dbReference type="InterPro" id="IPR051161">
    <property type="entry name" value="Mannose-6P_isomerase_type2"/>
</dbReference>
<dbReference type="Proteomes" id="UP000034879">
    <property type="component" value="Unassembled WGS sequence"/>
</dbReference>
<proteinExistence type="predicted"/>
<evidence type="ECO:0000313" key="3">
    <source>
        <dbReference type="Proteomes" id="UP000034879"/>
    </source>
</evidence>
<protein>
    <submittedName>
        <fullName evidence="2">Mannose-6-phosphate isomerase, type II</fullName>
    </submittedName>
</protein>
<dbReference type="PANTHER" id="PTHR46390">
    <property type="entry name" value="MANNOSE-1-PHOSPHATE GUANYLYLTRANSFERASE"/>
    <property type="match status" value="1"/>
</dbReference>
<dbReference type="CDD" id="cd02213">
    <property type="entry name" value="cupin_PMI_typeII_C"/>
    <property type="match status" value="1"/>
</dbReference>
<dbReference type="PANTHER" id="PTHR46390:SF1">
    <property type="entry name" value="MANNOSE-1-PHOSPHATE GUANYLYLTRANSFERASE"/>
    <property type="match status" value="1"/>
</dbReference>
<keyword evidence="2" id="KW-0413">Isomerase</keyword>
<name>A0A0G1VAY1_9BACT</name>
<dbReference type="InterPro" id="IPR011051">
    <property type="entry name" value="RmlC_Cupin_sf"/>
</dbReference>
<sequence length="113" mass="13046">MKTLIIKRPWGQFEQFTKNEQTSVKIHTFNPNGAWSLQYHERRKEFYKIISGNPQITVGDKKTEAKPGDEFMVEIGEKHRVEAGPEGAALLEICFGDFDEEDIVRLEDNYGRA</sequence>
<dbReference type="GO" id="GO:0004475">
    <property type="term" value="F:mannose-1-phosphate guanylyltransferase (GTP) activity"/>
    <property type="evidence" value="ECO:0007669"/>
    <property type="project" value="TreeGrafter"/>
</dbReference>
<gene>
    <name evidence="2" type="ORF">UY01_C0015G0005</name>
</gene>
<dbReference type="AlphaFoldDB" id="A0A0G1VAY1"/>
<dbReference type="EMBL" id="LCOJ01000015">
    <property type="protein sequence ID" value="KKU75358.1"/>
    <property type="molecule type" value="Genomic_DNA"/>
</dbReference>
<dbReference type="Pfam" id="PF01050">
    <property type="entry name" value="MannoseP_isomer"/>
    <property type="match status" value="1"/>
</dbReference>
<dbReference type="InterPro" id="IPR014710">
    <property type="entry name" value="RmlC-like_jellyroll"/>
</dbReference>
<reference evidence="2" key="1">
    <citation type="journal article" date="2015" name="Nature">
        <title>rRNA introns, odd ribosomes, and small enigmatic genomes across a large radiation of phyla.</title>
        <authorList>
            <person name="Brown C.T."/>
            <person name="Hug L.A."/>
            <person name="Thomas B.C."/>
            <person name="Sharon I."/>
            <person name="Castelle C.J."/>
            <person name="Singh A."/>
            <person name="Wilkins M.J."/>
            <person name="Williams K.H."/>
            <person name="Banfield J.F."/>
        </authorList>
    </citation>
    <scope>NUCLEOTIDE SEQUENCE [LARGE SCALE GENOMIC DNA]</scope>
</reference>
<accession>A0A0G1VAY1</accession>
<organism evidence="2 3">
    <name type="scientific">Candidatus Nomurabacteria bacterium GW2011_GWB1_47_6</name>
    <dbReference type="NCBI Taxonomy" id="1618749"/>
    <lineage>
        <taxon>Bacteria</taxon>
        <taxon>Candidatus Nomuraibacteriota</taxon>
    </lineage>
</organism>
<dbReference type="InterPro" id="IPR001538">
    <property type="entry name" value="Man6P_isomerase-2_C"/>
</dbReference>
<dbReference type="GO" id="GO:0009298">
    <property type="term" value="P:GDP-mannose biosynthetic process"/>
    <property type="evidence" value="ECO:0007669"/>
    <property type="project" value="TreeGrafter"/>
</dbReference>
<dbReference type="Gene3D" id="2.60.120.10">
    <property type="entry name" value="Jelly Rolls"/>
    <property type="match status" value="1"/>
</dbReference>
<evidence type="ECO:0000313" key="2">
    <source>
        <dbReference type="EMBL" id="KKU75358.1"/>
    </source>
</evidence>
<comment type="caution">
    <text evidence="2">The sequence shown here is derived from an EMBL/GenBank/DDBJ whole genome shotgun (WGS) entry which is preliminary data.</text>
</comment>
<dbReference type="GO" id="GO:0016853">
    <property type="term" value="F:isomerase activity"/>
    <property type="evidence" value="ECO:0007669"/>
    <property type="project" value="UniProtKB-KW"/>
</dbReference>